<feature type="region of interest" description="Disordered" evidence="1">
    <location>
        <begin position="787"/>
        <end position="817"/>
    </location>
</feature>
<feature type="region of interest" description="Disordered" evidence="1">
    <location>
        <begin position="537"/>
        <end position="592"/>
    </location>
</feature>
<reference evidence="2 3" key="1">
    <citation type="submission" date="2014-03" db="EMBL/GenBank/DDBJ databases">
        <title>Draft Genome Sequences of Four Burkholderia Strains.</title>
        <authorList>
            <person name="Liu X.Y."/>
            <person name="Li C.X."/>
            <person name="Xu J.H."/>
        </authorList>
    </citation>
    <scope>NUCLEOTIDE SEQUENCE [LARGE SCALE GENOMIC DNA]</scope>
    <source>
        <strain evidence="2 3">DSM 50014</strain>
    </source>
</reference>
<evidence type="ECO:0000313" key="2">
    <source>
        <dbReference type="EMBL" id="KDR43748.1"/>
    </source>
</evidence>
<feature type="compositionally biased region" description="Basic and acidic residues" evidence="1">
    <location>
        <begin position="617"/>
        <end position="627"/>
    </location>
</feature>
<dbReference type="Proteomes" id="UP000027466">
    <property type="component" value="Unassembled WGS sequence"/>
</dbReference>
<feature type="region of interest" description="Disordered" evidence="1">
    <location>
        <begin position="713"/>
        <end position="774"/>
    </location>
</feature>
<evidence type="ECO:0000313" key="3">
    <source>
        <dbReference type="Proteomes" id="UP000027466"/>
    </source>
</evidence>
<accession>A0A069PSN2</accession>
<proteinExistence type="predicted"/>
<feature type="region of interest" description="Disordered" evidence="1">
    <location>
        <begin position="605"/>
        <end position="656"/>
    </location>
</feature>
<protein>
    <submittedName>
        <fullName evidence="2">Uncharacterized protein</fullName>
    </submittedName>
</protein>
<gene>
    <name evidence="2" type="ORF">BG61_32535</name>
</gene>
<dbReference type="AlphaFoldDB" id="A0A069PSN2"/>
<dbReference type="STRING" id="60547.GCA_000751215_02268"/>
<keyword evidence="3" id="KW-1185">Reference proteome</keyword>
<name>A0A069PSN2_9BURK</name>
<comment type="caution">
    <text evidence="2">The sequence shown here is derived from an EMBL/GenBank/DDBJ whole genome shotgun (WGS) entry which is preliminary data.</text>
</comment>
<feature type="compositionally biased region" description="Polar residues" evidence="1">
    <location>
        <begin position="681"/>
        <end position="691"/>
    </location>
</feature>
<organism evidence="2 3">
    <name type="scientific">Caballeronia glathei</name>
    <dbReference type="NCBI Taxonomy" id="60547"/>
    <lineage>
        <taxon>Bacteria</taxon>
        <taxon>Pseudomonadati</taxon>
        <taxon>Pseudomonadota</taxon>
        <taxon>Betaproteobacteria</taxon>
        <taxon>Burkholderiales</taxon>
        <taxon>Burkholderiaceae</taxon>
        <taxon>Caballeronia</taxon>
    </lineage>
</organism>
<feature type="compositionally biased region" description="Low complexity" evidence="1">
    <location>
        <begin position="753"/>
        <end position="774"/>
    </location>
</feature>
<sequence length="842" mass="87571">MSASDSDARSLGRAIWERHAAAALIGGARGAHRRGLGMAVHARHAGFAEAMLRRVAGRDGAQAGGWSGGFVIARRVAAGSPPQPGEEPEHAPPLARAVFERVANADDVHEPDRALPAADSYGPVAEAEQDVEKPVAASPLNKGSTAGITTKLARRANIAAQGLQGRAVLQPSRAVSTPDASVVARAAVMGMDVAPVAGFVAEDARGFIGSEPHCEFHDAHDAGNRDAPDVVAPAVSPAPTLSRTPIAAALDVARREAGLSSEGHDRMPIALHPSGSVSAQGGSHGAAGVTLMDGVRAMHIDRQYGQGLSDKQDRGHAEKVSIEPGIPMYEGLSRASAVPYDGQQQRGSSLLPGSGMSMRSVDVSMDRAPGSIGQSASARHVAASLMGAHVAHPDSNAVYATAPAVSLPTQRPLTMAMRSVFGMTSSPDQERAETEVSLQSAWRGMRSRVSATPDRVATATHDEPHPAAFADSIARTASASDLETPHGSYDSTVERETYSFDRTPYARVMRAGGGASTTPADPDDTYRPMPDARIARAEDSIDGSRTGTRGSLPVADMPIRRTGSTLPGEQAAPSRDIESMPASTPLSARSIPSAGPEARMLQLARGTTASPPADAARPADQHAEQHAGRTSHSQAETQRDDARFPTPGFAARGLEAPSVATTLPVAVQRPTHSETARHALPQQTQGATETRTLSLTAASRVRIVDRAADAAIPAGRSRSAWPQAPSRVATFPDPAPHSLPLKFSENAPHREAGGAPAPAPATATAPATAPATGAEPVDRLADEYGVVPATEPEPSPPNTTPAAHAGPPQKTRDAAELADEAWRIIMDRLAVERERRGFASWP</sequence>
<evidence type="ECO:0000256" key="1">
    <source>
        <dbReference type="SAM" id="MobiDB-lite"/>
    </source>
</evidence>
<dbReference type="EMBL" id="JFHC01000006">
    <property type="protein sequence ID" value="KDR43748.1"/>
    <property type="molecule type" value="Genomic_DNA"/>
</dbReference>
<feature type="region of interest" description="Disordered" evidence="1">
    <location>
        <begin position="670"/>
        <end position="691"/>
    </location>
</feature>
<dbReference type="RefSeq" id="WP_035930214.1">
    <property type="nucleotide sequence ID" value="NZ_CCNS02000036.1"/>
</dbReference>
<feature type="region of interest" description="Disordered" evidence="1">
    <location>
        <begin position="112"/>
        <end position="144"/>
    </location>
</feature>